<dbReference type="STRING" id="334426.A0A0R3PIK4"/>
<accession>A0A0R3PIK4</accession>
<reference evidence="1 2" key="2">
    <citation type="submission" date="2018-11" db="EMBL/GenBank/DDBJ databases">
        <authorList>
            <consortium name="Pathogen Informatics"/>
        </authorList>
    </citation>
    <scope>NUCLEOTIDE SEQUENCE [LARGE SCALE GENOMIC DNA]</scope>
    <source>
        <strain evidence="1 2">Costa Rica</strain>
    </source>
</reference>
<evidence type="ECO:0000313" key="1">
    <source>
        <dbReference type="EMBL" id="VDM55767.1"/>
    </source>
</evidence>
<evidence type="ECO:0000313" key="3">
    <source>
        <dbReference type="WBParaSite" id="ACOC_0000418101-mRNA-1"/>
    </source>
</evidence>
<protein>
    <submittedName>
        <fullName evidence="3">Calponin-homology (CH) domain-containing protein</fullName>
    </submittedName>
</protein>
<dbReference type="EMBL" id="UYYA01002399">
    <property type="protein sequence ID" value="VDM55767.1"/>
    <property type="molecule type" value="Genomic_DNA"/>
</dbReference>
<proteinExistence type="predicted"/>
<dbReference type="Proteomes" id="UP000267027">
    <property type="component" value="Unassembled WGS sequence"/>
</dbReference>
<sequence>MAVRMDIDDMVIRLLNVGVRGCVLVNNVKESELLLLCQTARYVHNVYRGE</sequence>
<name>A0A0R3PIK4_ANGCS</name>
<dbReference type="AlphaFoldDB" id="A0A0R3PIK4"/>
<keyword evidence="2" id="KW-1185">Reference proteome</keyword>
<gene>
    <name evidence="1" type="ORF">ACOC_LOCUS4182</name>
</gene>
<organism evidence="3">
    <name type="scientific">Angiostrongylus costaricensis</name>
    <name type="common">Nematode worm</name>
    <dbReference type="NCBI Taxonomy" id="334426"/>
    <lineage>
        <taxon>Eukaryota</taxon>
        <taxon>Metazoa</taxon>
        <taxon>Ecdysozoa</taxon>
        <taxon>Nematoda</taxon>
        <taxon>Chromadorea</taxon>
        <taxon>Rhabditida</taxon>
        <taxon>Rhabditina</taxon>
        <taxon>Rhabditomorpha</taxon>
        <taxon>Strongyloidea</taxon>
        <taxon>Metastrongylidae</taxon>
        <taxon>Angiostrongylus</taxon>
    </lineage>
</organism>
<reference evidence="3" key="1">
    <citation type="submission" date="2017-02" db="UniProtKB">
        <authorList>
            <consortium name="WormBaseParasite"/>
        </authorList>
    </citation>
    <scope>IDENTIFICATION</scope>
</reference>
<dbReference type="WBParaSite" id="ACOC_0000418101-mRNA-1">
    <property type="protein sequence ID" value="ACOC_0000418101-mRNA-1"/>
    <property type="gene ID" value="ACOC_0000418101"/>
</dbReference>
<evidence type="ECO:0000313" key="2">
    <source>
        <dbReference type="Proteomes" id="UP000267027"/>
    </source>
</evidence>